<protein>
    <submittedName>
        <fullName evidence="1">Uncharacterized protein</fullName>
    </submittedName>
</protein>
<dbReference type="EMBL" id="VXRG01000130">
    <property type="protein sequence ID" value="MXY94882.1"/>
    <property type="molecule type" value="Genomic_DNA"/>
</dbReference>
<organism evidence="1">
    <name type="scientific">Caldilineaceae bacterium SB0664_bin_27</name>
    <dbReference type="NCBI Taxonomy" id="2605260"/>
    <lineage>
        <taxon>Bacteria</taxon>
        <taxon>Bacillati</taxon>
        <taxon>Chloroflexota</taxon>
        <taxon>Caldilineae</taxon>
        <taxon>Caldilineales</taxon>
        <taxon>Caldilineaceae</taxon>
    </lineage>
</organism>
<name>A0A6B0YZ16_9CHLR</name>
<proteinExistence type="predicted"/>
<sequence>MHTIILQTKARQSSTGKTWRIEVLGDSLIKEDVKVSIGELEYHPAKAERRSLIDILTIIERHNFRICHVEHSPNDDGLEEWMFILQG</sequence>
<dbReference type="AlphaFoldDB" id="A0A6B0YZ16"/>
<accession>A0A6B0YZ16</accession>
<reference evidence="1" key="1">
    <citation type="submission" date="2019-09" db="EMBL/GenBank/DDBJ databases">
        <title>Characterisation of the sponge microbiome using genome-centric metagenomics.</title>
        <authorList>
            <person name="Engelberts J.P."/>
            <person name="Robbins S.J."/>
            <person name="De Goeij J.M."/>
            <person name="Aranda M."/>
            <person name="Bell S.C."/>
            <person name="Webster N.S."/>
        </authorList>
    </citation>
    <scope>NUCLEOTIDE SEQUENCE</scope>
    <source>
        <strain evidence="1">SB0664_bin_27</strain>
    </source>
</reference>
<evidence type="ECO:0000313" key="1">
    <source>
        <dbReference type="EMBL" id="MXY94882.1"/>
    </source>
</evidence>
<comment type="caution">
    <text evidence="1">The sequence shown here is derived from an EMBL/GenBank/DDBJ whole genome shotgun (WGS) entry which is preliminary data.</text>
</comment>
<gene>
    <name evidence="1" type="ORF">F4Y42_15700</name>
</gene>